<dbReference type="CDD" id="cd18012">
    <property type="entry name" value="DEXQc_arch_SWI2_SNF2"/>
    <property type="match status" value="1"/>
</dbReference>
<keyword evidence="6" id="KW-0347">Helicase</keyword>
<feature type="domain" description="SWIM-type" evidence="3">
    <location>
        <begin position="59"/>
        <end position="97"/>
    </location>
</feature>
<dbReference type="InterPro" id="IPR007527">
    <property type="entry name" value="Znf_SWIM"/>
</dbReference>
<dbReference type="GO" id="GO:0005524">
    <property type="term" value="F:ATP binding"/>
    <property type="evidence" value="ECO:0007669"/>
    <property type="project" value="InterPro"/>
</dbReference>
<organism evidence="6 7">
    <name type="scientific">Caloramator proteoclasticus DSM 10124</name>
    <dbReference type="NCBI Taxonomy" id="1121262"/>
    <lineage>
        <taxon>Bacteria</taxon>
        <taxon>Bacillati</taxon>
        <taxon>Bacillota</taxon>
        <taxon>Clostridia</taxon>
        <taxon>Eubacteriales</taxon>
        <taxon>Clostridiaceae</taxon>
        <taxon>Caloramator</taxon>
    </lineage>
</organism>
<dbReference type="CDD" id="cd18793">
    <property type="entry name" value="SF2_C_SNF"/>
    <property type="match status" value="1"/>
</dbReference>
<dbReference type="InterPro" id="IPR038718">
    <property type="entry name" value="SNF2-like_sf"/>
</dbReference>
<dbReference type="AlphaFoldDB" id="A0A1M4T143"/>
<evidence type="ECO:0000313" key="6">
    <source>
        <dbReference type="EMBL" id="SHE38145.1"/>
    </source>
</evidence>
<dbReference type="Gene3D" id="3.40.50.10810">
    <property type="entry name" value="Tandem AAA-ATPase domain"/>
    <property type="match status" value="1"/>
</dbReference>
<keyword evidence="6" id="KW-0547">Nucleotide-binding</keyword>
<accession>A0A1M4T143</accession>
<dbReference type="PANTHER" id="PTHR10799">
    <property type="entry name" value="SNF2/RAD54 HELICASE FAMILY"/>
    <property type="match status" value="1"/>
</dbReference>
<evidence type="ECO:0000259" key="3">
    <source>
        <dbReference type="PROSITE" id="PS50966"/>
    </source>
</evidence>
<evidence type="ECO:0000256" key="2">
    <source>
        <dbReference type="PROSITE-ProRule" id="PRU00325"/>
    </source>
</evidence>
<dbReference type="Pfam" id="PF08455">
    <property type="entry name" value="SNF2_assoc"/>
    <property type="match status" value="1"/>
</dbReference>
<evidence type="ECO:0000256" key="1">
    <source>
        <dbReference type="ARBA" id="ARBA00022801"/>
    </source>
</evidence>
<feature type="domain" description="Helicase ATP-binding" evidence="4">
    <location>
        <begin position="620"/>
        <end position="778"/>
    </location>
</feature>
<dbReference type="Proteomes" id="UP000184423">
    <property type="component" value="Unassembled WGS sequence"/>
</dbReference>
<dbReference type="GO" id="GO:0004386">
    <property type="term" value="F:helicase activity"/>
    <property type="evidence" value="ECO:0007669"/>
    <property type="project" value="UniProtKB-KW"/>
</dbReference>
<keyword evidence="2" id="KW-0479">Metal-binding</keyword>
<sequence length="1066" mass="124687">MIDFEFLENVFENLDREYLKRGKAYYEQGRVLDVWVEEIGDKIRFMGEIEGNEIYTPIINFKRKGENNEVGVKCDCPFFNKYRYVCKHITALYYYIINNKDEMQPLDQNMIENNFKATLLLDKLKKNVDSDEKLKINVEYDIEFIKASYLEYDAELTLRVGLDKLYVTKNIARFIDSIESNVEYEFGKKFVFNPIIHDFKDEDKPIIDYLKHLYYADTMKRQVGYSVKGENVIFSGKTVYLKNNMIRYILEKLKERNINIKVGYDELSNVKIEFKKAPFMVELEEKNENIVLKLKRDSEPMKLNKKGDLFLLDNKIYVLDDRDLTFYVSNLMDRNNMIEFSGSLKNELLKQLPKIIKSDNVIIKGDLNKKIVVEDLKTLIYIDKYKKGIKLDVVFKYGEKEIKAFTSDENTSLIIRNFEAEGKVLNLLEQSGFKQVNNYLVLEDEGRLYMFLKHIMPALKDLAEIFYTDAVKGIYRERSISVSTKIKNNGSNLIGFEFEISDIDKKEIVNVLKSIKEKKNYHRLKSGEIISLEEKNIEEVKKILNEFEDSEIIENEIDIPKYRALAFLNKFGDHLNIEGRKEIDIFLSKIKNAKEEMIEIPASLKNILRDYQVIGFKWLKTLSNLDLGGILADDMGLGKTLQTIALILSETKNKKFLIVAPSSLLFNWKSEFERFAPEVKVLIVEGDRKKREELISEIENNDVIITSYPLIRRDIEFYKNYEFDMCILDEAQHIKNPESLNARSVKKINSRVRFALTGTPMENNLSELWSIFDFVLPGLLYSKNEFLDKYEKPILKYNDKNTLEYLKKTIAPFILRRKKSDVLNELPEKIETKLICEMTKKQNELYKAYLLKAREDVERLIKNGEFESNKIQVLKLLTRLRQICCHPSIFLEDYKGDSGKFNQLEELLEELIEGNHKVLIFSQFTSLLDLTKKILEEKKIKYSYLDGSTDVSKRKVIVDEFNNGKTDIFLLSLKAGGTGLNLTTADTVIHLDPWWNPAVEEQASDRAHRIGQKKVVQVFKMITKDSIEEKIYDLQNKKKELIDSIIKEGEVFISSLSEKEILDILK</sequence>
<dbReference type="InterPro" id="IPR013663">
    <property type="entry name" value="Helicase_SWF/SNF/SWI_bac"/>
</dbReference>
<dbReference type="GO" id="GO:0016787">
    <property type="term" value="F:hydrolase activity"/>
    <property type="evidence" value="ECO:0007669"/>
    <property type="project" value="UniProtKB-KW"/>
</dbReference>
<dbReference type="InterPro" id="IPR001650">
    <property type="entry name" value="Helicase_C-like"/>
</dbReference>
<dbReference type="InterPro" id="IPR014001">
    <property type="entry name" value="Helicase_ATP-bd"/>
</dbReference>
<evidence type="ECO:0000313" key="7">
    <source>
        <dbReference type="Proteomes" id="UP000184423"/>
    </source>
</evidence>
<dbReference type="SMART" id="SM00490">
    <property type="entry name" value="HELICc"/>
    <property type="match status" value="1"/>
</dbReference>
<reference evidence="7" key="1">
    <citation type="submission" date="2016-11" db="EMBL/GenBank/DDBJ databases">
        <authorList>
            <person name="Varghese N."/>
            <person name="Submissions S."/>
        </authorList>
    </citation>
    <scope>NUCLEOTIDE SEQUENCE [LARGE SCALE GENOMIC DNA]</scope>
    <source>
        <strain evidence="7">DSM 10124</strain>
    </source>
</reference>
<name>A0A1M4T143_9CLOT</name>
<keyword evidence="7" id="KW-1185">Reference proteome</keyword>
<dbReference type="Pfam" id="PF00176">
    <property type="entry name" value="SNF2-rel_dom"/>
    <property type="match status" value="1"/>
</dbReference>
<dbReference type="InterPro" id="IPR027417">
    <property type="entry name" value="P-loop_NTPase"/>
</dbReference>
<keyword evidence="2" id="KW-0862">Zinc</keyword>
<dbReference type="EMBL" id="FQVG01000003">
    <property type="protein sequence ID" value="SHE38145.1"/>
    <property type="molecule type" value="Genomic_DNA"/>
</dbReference>
<dbReference type="SUPFAM" id="SSF52540">
    <property type="entry name" value="P-loop containing nucleoside triphosphate hydrolases"/>
    <property type="match status" value="2"/>
</dbReference>
<dbReference type="Gene3D" id="3.40.50.300">
    <property type="entry name" value="P-loop containing nucleotide triphosphate hydrolases"/>
    <property type="match status" value="1"/>
</dbReference>
<dbReference type="RefSeq" id="WP_073247687.1">
    <property type="nucleotide sequence ID" value="NZ_FQVG01000003.1"/>
</dbReference>
<dbReference type="Pfam" id="PF00271">
    <property type="entry name" value="Helicase_C"/>
    <property type="match status" value="1"/>
</dbReference>
<evidence type="ECO:0000259" key="5">
    <source>
        <dbReference type="PROSITE" id="PS51194"/>
    </source>
</evidence>
<dbReference type="PROSITE" id="PS50966">
    <property type="entry name" value="ZF_SWIM"/>
    <property type="match status" value="1"/>
</dbReference>
<gene>
    <name evidence="6" type="ORF">SAMN02746091_00275</name>
</gene>
<keyword evidence="1" id="KW-0378">Hydrolase</keyword>
<evidence type="ECO:0000259" key="4">
    <source>
        <dbReference type="PROSITE" id="PS51192"/>
    </source>
</evidence>
<feature type="domain" description="Helicase C-terminal" evidence="5">
    <location>
        <begin position="903"/>
        <end position="1050"/>
    </location>
</feature>
<dbReference type="PROSITE" id="PS51194">
    <property type="entry name" value="HELICASE_CTER"/>
    <property type="match status" value="1"/>
</dbReference>
<keyword evidence="2" id="KW-0863">Zinc-finger</keyword>
<proteinExistence type="predicted"/>
<dbReference type="InterPro" id="IPR049730">
    <property type="entry name" value="SNF2/RAD54-like_C"/>
</dbReference>
<keyword evidence="6" id="KW-0067">ATP-binding</keyword>
<dbReference type="GO" id="GO:0008270">
    <property type="term" value="F:zinc ion binding"/>
    <property type="evidence" value="ECO:0007669"/>
    <property type="project" value="UniProtKB-KW"/>
</dbReference>
<dbReference type="SMART" id="SM00487">
    <property type="entry name" value="DEXDc"/>
    <property type="match status" value="1"/>
</dbReference>
<dbReference type="InterPro" id="IPR000330">
    <property type="entry name" value="SNF2_N"/>
</dbReference>
<dbReference type="PROSITE" id="PS51192">
    <property type="entry name" value="HELICASE_ATP_BIND_1"/>
    <property type="match status" value="1"/>
</dbReference>
<dbReference type="Pfam" id="PF04434">
    <property type="entry name" value="SWIM"/>
    <property type="match status" value="1"/>
</dbReference>
<protein>
    <submittedName>
        <fullName evidence="6">Superfamily II DNA or RNA helicase, SNF2 family</fullName>
    </submittedName>
</protein>
<dbReference type="FunFam" id="3.40.50.10810:FF:000054">
    <property type="entry name" value="Helicase, Snf2 family"/>
    <property type="match status" value="1"/>
</dbReference>
<dbReference type="FunFam" id="3.40.50.300:FF:000533">
    <property type="entry name" value="Helicase, Snf2 family"/>
    <property type="match status" value="1"/>
</dbReference>